<dbReference type="Proteomes" id="UP000006727">
    <property type="component" value="Chromosome 13"/>
</dbReference>
<dbReference type="RefSeq" id="XP_024392200.1">
    <property type="nucleotide sequence ID" value="XM_024536432.2"/>
</dbReference>
<evidence type="ECO:0000313" key="3">
    <source>
        <dbReference type="Proteomes" id="UP000006727"/>
    </source>
</evidence>
<evidence type="ECO:0000313" key="1">
    <source>
        <dbReference type="EMBL" id="PNR42005.1"/>
    </source>
</evidence>
<dbReference type="PaxDb" id="3218-PP1S176_122V6.1"/>
<reference evidence="1 3" key="2">
    <citation type="journal article" date="2018" name="Plant J.">
        <title>The Physcomitrella patens chromosome-scale assembly reveals moss genome structure and evolution.</title>
        <authorList>
            <person name="Lang D."/>
            <person name="Ullrich K.K."/>
            <person name="Murat F."/>
            <person name="Fuchs J."/>
            <person name="Jenkins J."/>
            <person name="Haas F.B."/>
            <person name="Piednoel M."/>
            <person name="Gundlach H."/>
            <person name="Van Bel M."/>
            <person name="Meyberg R."/>
            <person name="Vives C."/>
            <person name="Morata J."/>
            <person name="Symeonidi A."/>
            <person name="Hiss M."/>
            <person name="Muchero W."/>
            <person name="Kamisugi Y."/>
            <person name="Saleh O."/>
            <person name="Blanc G."/>
            <person name="Decker E.L."/>
            <person name="van Gessel N."/>
            <person name="Grimwood J."/>
            <person name="Hayes R.D."/>
            <person name="Graham S.W."/>
            <person name="Gunter L.E."/>
            <person name="McDaniel S.F."/>
            <person name="Hoernstein S.N.W."/>
            <person name="Larsson A."/>
            <person name="Li F.W."/>
            <person name="Perroud P.F."/>
            <person name="Phillips J."/>
            <person name="Ranjan P."/>
            <person name="Rokshar D.S."/>
            <person name="Rothfels C.J."/>
            <person name="Schneider L."/>
            <person name="Shu S."/>
            <person name="Stevenson D.W."/>
            <person name="Thummler F."/>
            <person name="Tillich M."/>
            <person name="Villarreal Aguilar J.C."/>
            <person name="Widiez T."/>
            <person name="Wong G.K."/>
            <person name="Wymore A."/>
            <person name="Zhang Y."/>
            <person name="Zimmer A.D."/>
            <person name="Quatrano R.S."/>
            <person name="Mayer K.F.X."/>
            <person name="Goodstein D."/>
            <person name="Casacuberta J.M."/>
            <person name="Vandepoele K."/>
            <person name="Reski R."/>
            <person name="Cuming A.C."/>
            <person name="Tuskan G.A."/>
            <person name="Maumus F."/>
            <person name="Salse J."/>
            <person name="Schmutz J."/>
            <person name="Rensing S.A."/>
        </authorList>
    </citation>
    <scope>NUCLEOTIDE SEQUENCE [LARGE SCALE GENOMIC DNA]</scope>
    <source>
        <strain evidence="2 3">cv. Gransden 2004</strain>
    </source>
</reference>
<dbReference type="EnsemblPlants" id="Pp3c13_1400V3.2">
    <property type="protein sequence ID" value="Pp3c13_1400V3.2"/>
    <property type="gene ID" value="Pp3c13_1400"/>
</dbReference>
<dbReference type="GeneID" id="112290296"/>
<gene>
    <name evidence="2" type="primary">LOC112290296</name>
    <name evidence="1" type="ORF">PHYPA_016834</name>
</gene>
<proteinExistence type="predicted"/>
<reference evidence="1 3" key="1">
    <citation type="journal article" date="2008" name="Science">
        <title>The Physcomitrella genome reveals evolutionary insights into the conquest of land by plants.</title>
        <authorList>
            <person name="Rensing S."/>
            <person name="Lang D."/>
            <person name="Zimmer A."/>
            <person name="Terry A."/>
            <person name="Salamov A."/>
            <person name="Shapiro H."/>
            <person name="Nishiyama T."/>
            <person name="Perroud P.-F."/>
            <person name="Lindquist E."/>
            <person name="Kamisugi Y."/>
            <person name="Tanahashi T."/>
            <person name="Sakakibara K."/>
            <person name="Fujita T."/>
            <person name="Oishi K."/>
            <person name="Shin-I T."/>
            <person name="Kuroki Y."/>
            <person name="Toyoda A."/>
            <person name="Suzuki Y."/>
            <person name="Hashimoto A."/>
            <person name="Yamaguchi K."/>
            <person name="Sugano A."/>
            <person name="Kohara Y."/>
            <person name="Fujiyama A."/>
            <person name="Anterola A."/>
            <person name="Aoki S."/>
            <person name="Ashton N."/>
            <person name="Barbazuk W.B."/>
            <person name="Barker E."/>
            <person name="Bennetzen J."/>
            <person name="Bezanilla M."/>
            <person name="Blankenship R."/>
            <person name="Cho S.H."/>
            <person name="Dutcher S."/>
            <person name="Estelle M."/>
            <person name="Fawcett J.A."/>
            <person name="Gundlach H."/>
            <person name="Hanada K."/>
            <person name="Heyl A."/>
            <person name="Hicks K.A."/>
            <person name="Hugh J."/>
            <person name="Lohr M."/>
            <person name="Mayer K."/>
            <person name="Melkozernov A."/>
            <person name="Murata T."/>
            <person name="Nelson D."/>
            <person name="Pils B."/>
            <person name="Prigge M."/>
            <person name="Reiss B."/>
            <person name="Renner T."/>
            <person name="Rombauts S."/>
            <person name="Rushton P."/>
            <person name="Sanderfoot A."/>
            <person name="Schween G."/>
            <person name="Shiu S.-H."/>
            <person name="Stueber K."/>
            <person name="Theodoulou F.L."/>
            <person name="Tu H."/>
            <person name="Van de Peer Y."/>
            <person name="Verrier P.J."/>
            <person name="Waters E."/>
            <person name="Wood A."/>
            <person name="Yang L."/>
            <person name="Cove D."/>
            <person name="Cuming A."/>
            <person name="Hasebe M."/>
            <person name="Lucas S."/>
            <person name="Mishler D.B."/>
            <person name="Reski R."/>
            <person name="Grigoriev I."/>
            <person name="Quatrano R.S."/>
            <person name="Boore J.L."/>
        </authorList>
    </citation>
    <scope>NUCLEOTIDE SEQUENCE [LARGE SCALE GENOMIC DNA]</scope>
    <source>
        <strain evidence="2 3">cv. Gransden 2004</strain>
    </source>
</reference>
<organism evidence="1">
    <name type="scientific">Physcomitrium patens</name>
    <name type="common">Spreading-leaved earth moss</name>
    <name type="synonym">Physcomitrella patens</name>
    <dbReference type="NCBI Taxonomy" id="3218"/>
    <lineage>
        <taxon>Eukaryota</taxon>
        <taxon>Viridiplantae</taxon>
        <taxon>Streptophyta</taxon>
        <taxon>Embryophyta</taxon>
        <taxon>Bryophyta</taxon>
        <taxon>Bryophytina</taxon>
        <taxon>Bryopsida</taxon>
        <taxon>Funariidae</taxon>
        <taxon>Funariales</taxon>
        <taxon>Funariaceae</taxon>
        <taxon>Physcomitrium</taxon>
    </lineage>
</organism>
<evidence type="ECO:0000313" key="2">
    <source>
        <dbReference type="EnsemblPlants" id="Pp3c13_1400V3.1"/>
    </source>
</evidence>
<dbReference type="KEGG" id="ppp:112290296"/>
<dbReference type="OMA" id="VMEARHH"/>
<protein>
    <submittedName>
        <fullName evidence="1 2">Uncharacterized protein</fullName>
    </submittedName>
</protein>
<reference evidence="2" key="3">
    <citation type="submission" date="2020-12" db="UniProtKB">
        <authorList>
            <consortium name="EnsemblPlants"/>
        </authorList>
    </citation>
    <scope>IDENTIFICATION</scope>
</reference>
<dbReference type="AlphaFoldDB" id="A0A2K1JKC5"/>
<dbReference type="OrthoDB" id="2019884at2759"/>
<dbReference type="EnsemblPlants" id="Pp3c13_1400V3.1">
    <property type="protein sequence ID" value="Pp3c13_1400V3.1"/>
    <property type="gene ID" value="Pp3c13_1400"/>
</dbReference>
<sequence>MESPPRYPLPLPPSKRHTVPGAKIAKEGPIPGYTGVIPALKTHVLGHGFSDSSRRAAAFTDSLRRKKPEDAYHLTTENKVEGRDFFYAQLAHVGEVNDPAPVKWLASKRETPEELKYISGQLDYRTVRVKTGTTEKYCQPAPLSMSMTVLPYTNVKIQTKKTFEAFQDDTLEVMEARHHLKGYTGHVHAQQHLFSQTFGKTTRRLRGYPPDPQTSKDFIDYAENRPLCVNEFELKHPMKFHHNQLLKTGEGSLGPLPDGAR</sequence>
<accession>A0A2K1JKC5</accession>
<dbReference type="Gramene" id="Pp3c13_1400V3.2">
    <property type="protein sequence ID" value="Pp3c13_1400V3.2"/>
    <property type="gene ID" value="Pp3c13_1400"/>
</dbReference>
<name>A0A2K1JKC5_PHYPA</name>
<dbReference type="EMBL" id="ABEU02000013">
    <property type="protein sequence ID" value="PNR42005.1"/>
    <property type="molecule type" value="Genomic_DNA"/>
</dbReference>
<dbReference type="Gramene" id="Pp3c13_1400V3.1">
    <property type="protein sequence ID" value="Pp3c13_1400V3.1"/>
    <property type="gene ID" value="Pp3c13_1400"/>
</dbReference>
<keyword evidence="3" id="KW-1185">Reference proteome</keyword>